<feature type="compositionally biased region" description="Polar residues" evidence="1">
    <location>
        <begin position="498"/>
        <end position="510"/>
    </location>
</feature>
<feature type="compositionally biased region" description="Basic and acidic residues" evidence="1">
    <location>
        <begin position="1180"/>
        <end position="1202"/>
    </location>
</feature>
<feature type="region of interest" description="Disordered" evidence="1">
    <location>
        <begin position="314"/>
        <end position="349"/>
    </location>
</feature>
<feature type="region of interest" description="Disordered" evidence="1">
    <location>
        <begin position="83"/>
        <end position="109"/>
    </location>
</feature>
<reference evidence="3" key="1">
    <citation type="submission" date="2022-10" db="EMBL/GenBank/DDBJ databases">
        <authorList>
            <person name="Chen Y."/>
            <person name="Dougan E. K."/>
            <person name="Chan C."/>
            <person name="Rhodes N."/>
            <person name="Thang M."/>
        </authorList>
    </citation>
    <scope>NUCLEOTIDE SEQUENCE</scope>
</reference>
<feature type="compositionally biased region" description="Basic and acidic residues" evidence="1">
    <location>
        <begin position="1155"/>
        <end position="1169"/>
    </location>
</feature>
<feature type="region of interest" description="Disordered" evidence="1">
    <location>
        <begin position="448"/>
        <end position="489"/>
    </location>
</feature>
<evidence type="ECO:0000259" key="2">
    <source>
        <dbReference type="PROSITE" id="PS51444"/>
    </source>
</evidence>
<dbReference type="GO" id="GO:0005737">
    <property type="term" value="C:cytoplasm"/>
    <property type="evidence" value="ECO:0007669"/>
    <property type="project" value="TreeGrafter"/>
</dbReference>
<feature type="compositionally biased region" description="Polar residues" evidence="1">
    <location>
        <begin position="316"/>
        <end position="330"/>
    </location>
</feature>
<dbReference type="Proteomes" id="UP001152797">
    <property type="component" value="Unassembled WGS sequence"/>
</dbReference>
<dbReference type="PANTHER" id="PTHR45920">
    <property type="entry name" value="FORMIN HOMOLOGY 2 DOMAIN CONTAINING, ISOFORM I"/>
    <property type="match status" value="1"/>
</dbReference>
<dbReference type="EMBL" id="CAMXCT030001280">
    <property type="protein sequence ID" value="CAL4775882.1"/>
    <property type="molecule type" value="Genomic_DNA"/>
</dbReference>
<dbReference type="Pfam" id="PF02181">
    <property type="entry name" value="FH2"/>
    <property type="match status" value="1"/>
</dbReference>
<evidence type="ECO:0000256" key="1">
    <source>
        <dbReference type="SAM" id="MobiDB-lite"/>
    </source>
</evidence>
<protein>
    <submittedName>
        <fullName evidence="4">Formin-G</fullName>
    </submittedName>
</protein>
<organism evidence="3">
    <name type="scientific">Cladocopium goreaui</name>
    <dbReference type="NCBI Taxonomy" id="2562237"/>
    <lineage>
        <taxon>Eukaryota</taxon>
        <taxon>Sar</taxon>
        <taxon>Alveolata</taxon>
        <taxon>Dinophyceae</taxon>
        <taxon>Suessiales</taxon>
        <taxon>Symbiodiniaceae</taxon>
        <taxon>Cladocopium</taxon>
    </lineage>
</organism>
<feature type="compositionally biased region" description="Gly residues" evidence="1">
    <location>
        <begin position="718"/>
        <end position="727"/>
    </location>
</feature>
<gene>
    <name evidence="3" type="ORF">C1SCF055_LOCUS15720</name>
</gene>
<dbReference type="InterPro" id="IPR042201">
    <property type="entry name" value="FH2_Formin_sf"/>
</dbReference>
<evidence type="ECO:0000313" key="4">
    <source>
        <dbReference type="EMBL" id="CAL4775882.1"/>
    </source>
</evidence>
<dbReference type="AlphaFoldDB" id="A0A9P1CBM9"/>
<feature type="region of interest" description="Disordered" evidence="1">
    <location>
        <begin position="495"/>
        <end position="514"/>
    </location>
</feature>
<evidence type="ECO:0000313" key="5">
    <source>
        <dbReference type="Proteomes" id="UP001152797"/>
    </source>
</evidence>
<dbReference type="PANTHER" id="PTHR45920:SF7">
    <property type="entry name" value="FORMIN-G"/>
    <property type="match status" value="1"/>
</dbReference>
<name>A0A9P1CBM9_9DINO</name>
<dbReference type="Gene3D" id="1.20.58.2220">
    <property type="entry name" value="Formin, FH2 domain"/>
    <property type="match status" value="1"/>
</dbReference>
<dbReference type="SUPFAM" id="SSF101447">
    <property type="entry name" value="Formin homology 2 domain (FH2 domain)"/>
    <property type="match status" value="1"/>
</dbReference>
<keyword evidence="5" id="KW-1185">Reference proteome</keyword>
<dbReference type="EMBL" id="CAMXCT010001280">
    <property type="protein sequence ID" value="CAI3988570.1"/>
    <property type="molecule type" value="Genomic_DNA"/>
</dbReference>
<dbReference type="OrthoDB" id="1668162at2759"/>
<feature type="domain" description="FH2" evidence="2">
    <location>
        <begin position="755"/>
        <end position="1157"/>
    </location>
</feature>
<feature type="compositionally biased region" description="Basic residues" evidence="1">
    <location>
        <begin position="1203"/>
        <end position="1216"/>
    </location>
</feature>
<dbReference type="InterPro" id="IPR015425">
    <property type="entry name" value="FH2_Formin"/>
</dbReference>
<reference evidence="4 5" key="2">
    <citation type="submission" date="2024-05" db="EMBL/GenBank/DDBJ databases">
        <authorList>
            <person name="Chen Y."/>
            <person name="Shah S."/>
            <person name="Dougan E. K."/>
            <person name="Thang M."/>
            <person name="Chan C."/>
        </authorList>
    </citation>
    <scope>NUCLEOTIDE SEQUENCE [LARGE SCALE GENOMIC DNA]</scope>
</reference>
<dbReference type="SMART" id="SM00498">
    <property type="entry name" value="FH2"/>
    <property type="match status" value="1"/>
</dbReference>
<feature type="compositionally biased region" description="Polar residues" evidence="1">
    <location>
        <begin position="449"/>
        <end position="461"/>
    </location>
</feature>
<sequence length="1233" mass="130986">MTRSLTQSQVGRYDLCSLTRRESLQEQTTIVEASKSGAGGTGETGAAAGIDQIQLAVNALAQANSDALELANKGLVRKSPRTQGVSMLDGKGGRHSSAIRPSEGDADTGAAGNIEVRLGHAIESSQLLQRTKSTPMLDGGGVGHASTMGLNEGTADTGAVGTNELRLGHATESSRLLQGSRSTPMLDGGGVGHASTMGQNEGSADTGAAGTNEFRMCHTSESSQLPLGSRRNPMLDGGGVAFTMCLNEGTADTSAAGTNELRMGHACESSRLLQGSRSTPMLDGGGVGHASTMGLNEGSADTGAAGIHELRMGHASESSELLQGSRSTPTLDAGGVGHASTMTLNEGTADSGAAGIHELRMGHASESGRLLQGSRSIRMHDGGGAGHASTMGLNDELRLGHACESSRLLQGTSMLERGVVGHASTMSQNGGYADTGAAGIHELRVGHASESSEVVQGSKSTPMLDGGGVGHASTMGLNEGTADSGAVGTNELRLGRATESSRLLQGSRSTPMLDGGGVGHASTMGLNEGSADTGAAGIHELRMGRASKNGELLQGSRSSPTLDAGGVGHASTMTLNEGTADTGAAGTNELRMGHASESSRLLQGSRSISIGRRIVEGGQAEQEDLSETQVTEALKRRVAILEALLAQRCSTQEKELTEDRKNEDQEVSTREPREPKNVVEADEQKLDQGSLCGKGGKSKGPSKGTSKGQEKDQDTATGGKGGPSGKNGKGKTPPKAPPKTLAKAAAKCKDGPQPRKVEIRLERPMKKLFWNSFVLDDELVQAQANVWAVLEHEGMDGFDVQEFEQLFSEGSFRPGPSGSAALGGSRRRMRARVFEESRRRQVCIMLARLPPVETTVKAVQRMDDSILDKDQVELLLSTAPSGEELTLLHSAAQEMPEKDKGLPWDDAEDFVLKLAEVASFRIRLQTWSFQNAFDERYEILHGAVTEVKDACHSLQDSHRVQRLLGMVLGFGNHLNAGTARGRADGFSVEVLPQMRALKGQASSSSTTLLDFLVRQAEKSEPGELANLFGEVGEATLVQKACRHKLSDLSHELNAYCSQASELARAASSGDADLVARAKRTQARIRELEALQQLFVEAEEDYKNINRPGLVSRGRWEEAETLAISQDPDFIIQQAGNNRATNRATDRATATRRRERLTEPRAERLTERLGHPLTEPPAEGLTERQTERPTNDPKSHELTERLRLRERRTKRRTKRRKEPLAEGQTERQAEQLTR</sequence>
<feature type="region of interest" description="Disordered" evidence="1">
    <location>
        <begin position="1135"/>
        <end position="1233"/>
    </location>
</feature>
<evidence type="ECO:0000313" key="3">
    <source>
        <dbReference type="EMBL" id="CAI3988570.1"/>
    </source>
</evidence>
<dbReference type="PROSITE" id="PS51444">
    <property type="entry name" value="FH2"/>
    <property type="match status" value="1"/>
</dbReference>
<feature type="region of interest" description="Disordered" evidence="1">
    <location>
        <begin position="189"/>
        <end position="208"/>
    </location>
</feature>
<comment type="caution">
    <text evidence="3">The sequence shown here is derived from an EMBL/GenBank/DDBJ whole genome shotgun (WGS) entry which is preliminary data.</text>
</comment>
<proteinExistence type="predicted"/>
<feature type="region of interest" description="Disordered" evidence="1">
    <location>
        <begin position="651"/>
        <end position="751"/>
    </location>
</feature>
<dbReference type="EMBL" id="CAMXCT020001280">
    <property type="protein sequence ID" value="CAL1141945.1"/>
    <property type="molecule type" value="Genomic_DNA"/>
</dbReference>
<dbReference type="GO" id="GO:0051015">
    <property type="term" value="F:actin filament binding"/>
    <property type="evidence" value="ECO:0007669"/>
    <property type="project" value="TreeGrafter"/>
</dbReference>
<accession>A0A9P1CBM9</accession>
<dbReference type="GO" id="GO:0030866">
    <property type="term" value="P:cortical actin cytoskeleton organization"/>
    <property type="evidence" value="ECO:0007669"/>
    <property type="project" value="TreeGrafter"/>
</dbReference>
<dbReference type="GO" id="GO:0005856">
    <property type="term" value="C:cytoskeleton"/>
    <property type="evidence" value="ECO:0007669"/>
    <property type="project" value="TreeGrafter"/>
</dbReference>
<feature type="compositionally biased region" description="Basic and acidic residues" evidence="1">
    <location>
        <begin position="651"/>
        <end position="686"/>
    </location>
</feature>
<feature type="compositionally biased region" description="Basic and acidic residues" evidence="1">
    <location>
        <begin position="1217"/>
        <end position="1233"/>
    </location>
</feature>
<feature type="compositionally biased region" description="Low complexity" evidence="1">
    <location>
        <begin position="730"/>
        <end position="745"/>
    </location>
</feature>